<evidence type="ECO:0000313" key="3">
    <source>
        <dbReference type="Proteomes" id="UP001501598"/>
    </source>
</evidence>
<sequence>MTDVAGIKTAEVTEQDWTGAFAAKEEEAFGEKFTADVVLEAAALLRPVRGRADVQTCMGTASRYYRSLVFTHQATNGARTYVEWEAVGASGVEFSGVTVLTRNEEGLIEHVAISHRPLGATLEFSAEMNRLTEGRIAPGHFRAAD</sequence>
<dbReference type="InterPro" id="IPR037401">
    <property type="entry name" value="SnoaL-like"/>
</dbReference>
<comment type="caution">
    <text evidence="2">The sequence shown here is derived from an EMBL/GenBank/DDBJ whole genome shotgun (WGS) entry which is preliminary data.</text>
</comment>
<dbReference type="Gene3D" id="3.10.450.50">
    <property type="match status" value="1"/>
</dbReference>
<evidence type="ECO:0000313" key="2">
    <source>
        <dbReference type="EMBL" id="GAA4550348.1"/>
    </source>
</evidence>
<dbReference type="InterPro" id="IPR032710">
    <property type="entry name" value="NTF2-like_dom_sf"/>
</dbReference>
<name>A0ABP8RX01_9PSEU</name>
<keyword evidence="3" id="KW-1185">Reference proteome</keyword>
<organism evidence="2 3">
    <name type="scientific">Pseudonocardia xishanensis</name>
    <dbReference type="NCBI Taxonomy" id="630995"/>
    <lineage>
        <taxon>Bacteria</taxon>
        <taxon>Bacillati</taxon>
        <taxon>Actinomycetota</taxon>
        <taxon>Actinomycetes</taxon>
        <taxon>Pseudonocardiales</taxon>
        <taxon>Pseudonocardiaceae</taxon>
        <taxon>Pseudonocardia</taxon>
    </lineage>
</organism>
<proteinExistence type="predicted"/>
<dbReference type="Proteomes" id="UP001501598">
    <property type="component" value="Unassembled WGS sequence"/>
</dbReference>
<dbReference type="SUPFAM" id="SSF54427">
    <property type="entry name" value="NTF2-like"/>
    <property type="match status" value="1"/>
</dbReference>
<accession>A0ABP8RX01</accession>
<feature type="domain" description="SnoaL-like" evidence="1">
    <location>
        <begin position="17"/>
        <end position="109"/>
    </location>
</feature>
<dbReference type="EMBL" id="BAABGT010000056">
    <property type="protein sequence ID" value="GAA4550348.1"/>
    <property type="molecule type" value="Genomic_DNA"/>
</dbReference>
<reference evidence="3" key="1">
    <citation type="journal article" date="2019" name="Int. J. Syst. Evol. Microbiol.">
        <title>The Global Catalogue of Microorganisms (GCM) 10K type strain sequencing project: providing services to taxonomists for standard genome sequencing and annotation.</title>
        <authorList>
            <consortium name="The Broad Institute Genomics Platform"/>
            <consortium name="The Broad Institute Genome Sequencing Center for Infectious Disease"/>
            <person name="Wu L."/>
            <person name="Ma J."/>
        </authorList>
    </citation>
    <scope>NUCLEOTIDE SEQUENCE [LARGE SCALE GENOMIC DNA]</scope>
    <source>
        <strain evidence="3">JCM 17906</strain>
    </source>
</reference>
<evidence type="ECO:0000259" key="1">
    <source>
        <dbReference type="Pfam" id="PF12680"/>
    </source>
</evidence>
<gene>
    <name evidence="2" type="ORF">GCM10023175_40270</name>
</gene>
<dbReference type="RefSeq" id="WP_345420667.1">
    <property type="nucleotide sequence ID" value="NZ_BAABGT010000056.1"/>
</dbReference>
<protein>
    <recommendedName>
        <fullName evidence="1">SnoaL-like domain-containing protein</fullName>
    </recommendedName>
</protein>
<dbReference type="Pfam" id="PF12680">
    <property type="entry name" value="SnoaL_2"/>
    <property type="match status" value="1"/>
</dbReference>